<dbReference type="KEGG" id="tom:BWR18_12085"/>
<dbReference type="Proteomes" id="UP000186336">
    <property type="component" value="Chromosome"/>
</dbReference>
<dbReference type="STRING" id="299262.BWR18_12085"/>
<evidence type="ECO:0000313" key="3">
    <source>
        <dbReference type="Proteomes" id="UP000186336"/>
    </source>
</evidence>
<protein>
    <submittedName>
        <fullName evidence="2">Uncharacterized protein</fullName>
    </submittedName>
</protein>
<reference evidence="2 3" key="1">
    <citation type="submission" date="2017-01" db="EMBL/GenBank/DDBJ databases">
        <title>Complete genome of Tateyamaria omphalii DOK1-4 isolated from seawater in Dokdo.</title>
        <authorList>
            <person name="Kim J.H."/>
            <person name="Chi W.-J."/>
        </authorList>
    </citation>
    <scope>NUCLEOTIDE SEQUENCE [LARGE SCALE GENOMIC DNA]</scope>
    <source>
        <strain evidence="2 3">DOK1-4</strain>
    </source>
</reference>
<feature type="region of interest" description="Disordered" evidence="1">
    <location>
        <begin position="453"/>
        <end position="472"/>
    </location>
</feature>
<dbReference type="AlphaFoldDB" id="A0A1P8MW90"/>
<gene>
    <name evidence="2" type="ORF">BWR18_12085</name>
</gene>
<dbReference type="PANTHER" id="PTHR36848">
    <property type="entry name" value="DNA-BINDING PROTEIN (PUTATIVE SECRETED PROTEIN)-RELATED"/>
    <property type="match status" value="1"/>
</dbReference>
<organism evidence="2 3">
    <name type="scientific">Tateyamaria omphalii</name>
    <dbReference type="NCBI Taxonomy" id="299262"/>
    <lineage>
        <taxon>Bacteria</taxon>
        <taxon>Pseudomonadati</taxon>
        <taxon>Pseudomonadota</taxon>
        <taxon>Alphaproteobacteria</taxon>
        <taxon>Rhodobacterales</taxon>
        <taxon>Roseobacteraceae</taxon>
        <taxon>Tateyamaria</taxon>
    </lineage>
</organism>
<evidence type="ECO:0000256" key="1">
    <source>
        <dbReference type="SAM" id="MobiDB-lite"/>
    </source>
</evidence>
<name>A0A1P8MW90_9RHOB</name>
<dbReference type="Pfam" id="PF17132">
    <property type="entry name" value="Glyco_hydro_106"/>
    <property type="match status" value="1"/>
</dbReference>
<dbReference type="EMBL" id="CP019312">
    <property type="protein sequence ID" value="APX12334.1"/>
    <property type="molecule type" value="Genomic_DNA"/>
</dbReference>
<keyword evidence="3" id="KW-1185">Reference proteome</keyword>
<accession>A0A1P8MW90</accession>
<evidence type="ECO:0000313" key="2">
    <source>
        <dbReference type="EMBL" id="APX12334.1"/>
    </source>
</evidence>
<dbReference type="PANTHER" id="PTHR36848:SF2">
    <property type="entry name" value="SECRETED PROTEIN"/>
    <property type="match status" value="1"/>
</dbReference>
<proteinExistence type="predicted"/>
<sequence length="499" mass="55571">MDLPDTKAFYAGGTLDFLKLIGSAAALHGRRVVGGEFLTWMSRDYMTSPHKIKVHADRFFVSGITQLHYHSMYYQAPEAAYPGFNAWSQPDLPVSFAGSMTRANPIFDYLRDLNANVARNQLIAQSGRNMANIGVFHNIWRYPGRALRQEETVSGYLGAGDMPPLLGFPPPFEALSPEEQHISQRVQTSDALKSAGYDYVLVNSDSLMRGELRDGVLHMGDIRMEALVLSNETHLPADLARRLIVLSNDGFKVFFVGETPARHSGFHVSRMNDAVVSNMTEALATREWRADSPQTLPALLEAADVAPGLRFQSDQPEMQYIRRQIGDDRFYFIRSSDEEPRNFTGALPCDATCAPWHVDLWTGVQTHPPLHHCDDGMVVLSGTLEPFGSMMIRLGPGTEKRHVANGDLPVTRIGPTLSSKRRRRAPMNSYLGMAIPQRLLPIHCPPSLALKTGRCASRHDHPTGRQRRLNSPLRHWPTGAISLNCAMRRGGRSTQPALR</sequence>
<dbReference type="InterPro" id="IPR053161">
    <property type="entry name" value="Ulvan_degrading_GH"/>
</dbReference>
<dbReference type="RefSeq" id="WP_076628556.1">
    <property type="nucleotide sequence ID" value="NZ_CP019312.1"/>
</dbReference>